<dbReference type="EMBL" id="NTXW01000051">
    <property type="protein sequence ID" value="PEQ81992.1"/>
    <property type="molecule type" value="Genomic_DNA"/>
</dbReference>
<sequence>MGWMYKNTGDKNPIWTSDQYETKEKAIEAAWEKYFDESINYTRCFVEYQIGQFNHESGSIENIEKIDVSLLY</sequence>
<accession>A0A9X6UIB1</accession>
<gene>
    <name evidence="1" type="ORF">CN475_25895</name>
</gene>
<organism evidence="1 2">
    <name type="scientific">Bacillus cereus</name>
    <dbReference type="NCBI Taxonomy" id="1396"/>
    <lineage>
        <taxon>Bacteria</taxon>
        <taxon>Bacillati</taxon>
        <taxon>Bacillota</taxon>
        <taxon>Bacilli</taxon>
        <taxon>Bacillales</taxon>
        <taxon>Bacillaceae</taxon>
        <taxon>Bacillus</taxon>
        <taxon>Bacillus cereus group</taxon>
    </lineage>
</organism>
<protein>
    <submittedName>
        <fullName evidence="1">Uncharacterized protein</fullName>
    </submittedName>
</protein>
<reference evidence="1 2" key="1">
    <citation type="submission" date="2017-09" db="EMBL/GenBank/DDBJ databases">
        <title>Large-scale bioinformatics analysis of Bacillus genomes uncovers conserved roles of natural products in bacterial physiology.</title>
        <authorList>
            <consortium name="Agbiome Team Llc"/>
            <person name="Bleich R.M."/>
            <person name="Kirk G.J."/>
            <person name="Santa Maria K.C."/>
            <person name="Allen S.E."/>
            <person name="Farag S."/>
            <person name="Shank E.A."/>
            <person name="Bowers A."/>
        </authorList>
    </citation>
    <scope>NUCLEOTIDE SEQUENCE [LARGE SCALE GENOMIC DNA]</scope>
    <source>
        <strain evidence="1 2">AFS006334</strain>
    </source>
</reference>
<name>A0A9X6UIB1_BACCE</name>
<proteinExistence type="predicted"/>
<evidence type="ECO:0000313" key="2">
    <source>
        <dbReference type="Proteomes" id="UP000219869"/>
    </source>
</evidence>
<comment type="caution">
    <text evidence="1">The sequence shown here is derived from an EMBL/GenBank/DDBJ whole genome shotgun (WGS) entry which is preliminary data.</text>
</comment>
<dbReference type="Proteomes" id="UP000219869">
    <property type="component" value="Unassembled WGS sequence"/>
</dbReference>
<dbReference type="RefSeq" id="WP_086407601.1">
    <property type="nucleotide sequence ID" value="NZ_NTXW01000051.1"/>
</dbReference>
<evidence type="ECO:0000313" key="1">
    <source>
        <dbReference type="EMBL" id="PEQ81992.1"/>
    </source>
</evidence>
<dbReference type="AlphaFoldDB" id="A0A9X6UIB1"/>